<sequence length="39" mass="4486">MKDQLAAASQKTPVVSLDTIREFFVSITRLRERSKNFAM</sequence>
<organism evidence="1">
    <name type="scientific">Enterococcus faecium</name>
    <name type="common">Streptococcus faecium</name>
    <dbReference type="NCBI Taxonomy" id="1352"/>
    <lineage>
        <taxon>Bacteria</taxon>
        <taxon>Bacillati</taxon>
        <taxon>Bacillota</taxon>
        <taxon>Bacilli</taxon>
        <taxon>Lactobacillales</taxon>
        <taxon>Enterococcaceae</taxon>
        <taxon>Enterococcus</taxon>
    </lineage>
</organism>
<dbReference type="AlphaFoldDB" id="A0A455TXA0"/>
<evidence type="ECO:0000313" key="1">
    <source>
        <dbReference type="EMBL" id="BBI40078.1"/>
    </source>
</evidence>
<reference evidence="1" key="1">
    <citation type="submission" date="2019-02" db="EMBL/GenBank/DDBJ databases">
        <title>Complete Genome Sequence of vanD5-typed vancomycin-resistant Enterococcus faecium in Sapporo, Japan.</title>
        <authorList>
            <person name="Sato T."/>
            <person name="Wada T."/>
            <person name="Shinagawa M."/>
            <person name="Fukushima Y."/>
            <person name="Nakajima C."/>
            <person name="Suzuki Y."/>
            <person name="Takahashi S."/>
            <person name="Yokota S."/>
        </authorList>
    </citation>
    <scope>NUCLEOTIDE SEQUENCE</scope>
    <source>
        <strain evidence="1">SMVRE20</strain>
    </source>
</reference>
<proteinExistence type="predicted"/>
<accession>A0A455TXA0</accession>
<name>A0A455TXA0_ENTFC</name>
<protein>
    <submittedName>
        <fullName evidence="1">Uncharacterized protein</fullName>
    </submittedName>
</protein>
<dbReference type="EMBL" id="AP019408">
    <property type="protein sequence ID" value="BBI40078.1"/>
    <property type="molecule type" value="Genomic_DNA"/>
</dbReference>
<gene>
    <name evidence="1" type="ORF">SMVRE20_02452</name>
</gene>